<sequence>GSHYATLSIIYPLIEVLKFTFAEFKMTSDDQDDEQDTPNFRHEELLDDNSNNLENDTSELTNNSSQNTSYLIKSMHYIIYNSLFDYWNKPIMVGLLAMLLDLWLKMLSNWDPNTQKRAKA</sequence>
<organism evidence="2 3">
    <name type="scientific">Gigaspora margarita</name>
    <dbReference type="NCBI Taxonomy" id="4874"/>
    <lineage>
        <taxon>Eukaryota</taxon>
        <taxon>Fungi</taxon>
        <taxon>Fungi incertae sedis</taxon>
        <taxon>Mucoromycota</taxon>
        <taxon>Glomeromycotina</taxon>
        <taxon>Glomeromycetes</taxon>
        <taxon>Diversisporales</taxon>
        <taxon>Gigasporaceae</taxon>
        <taxon>Gigaspora</taxon>
    </lineage>
</organism>
<name>A0ABN7WAK1_GIGMA</name>
<feature type="non-terminal residue" evidence="2">
    <location>
        <position position="1"/>
    </location>
</feature>
<feature type="compositionally biased region" description="Low complexity" evidence="1">
    <location>
        <begin position="48"/>
        <end position="60"/>
    </location>
</feature>
<reference evidence="2 3" key="1">
    <citation type="submission" date="2021-06" db="EMBL/GenBank/DDBJ databases">
        <authorList>
            <person name="Kallberg Y."/>
            <person name="Tangrot J."/>
            <person name="Rosling A."/>
        </authorList>
    </citation>
    <scope>NUCLEOTIDE SEQUENCE [LARGE SCALE GENOMIC DNA]</scope>
    <source>
        <strain evidence="2 3">120-4 pot B 10/14</strain>
    </source>
</reference>
<dbReference type="Proteomes" id="UP000789901">
    <property type="component" value="Unassembled WGS sequence"/>
</dbReference>
<feature type="region of interest" description="Disordered" evidence="1">
    <location>
        <begin position="28"/>
        <end position="63"/>
    </location>
</feature>
<keyword evidence="3" id="KW-1185">Reference proteome</keyword>
<accession>A0ABN7WAK1</accession>
<protein>
    <submittedName>
        <fullName evidence="2">39949_t:CDS:1</fullName>
    </submittedName>
</protein>
<proteinExistence type="predicted"/>
<dbReference type="EMBL" id="CAJVQB010037087">
    <property type="protein sequence ID" value="CAG8824821.1"/>
    <property type="molecule type" value="Genomic_DNA"/>
</dbReference>
<evidence type="ECO:0000313" key="2">
    <source>
        <dbReference type="EMBL" id="CAG8824821.1"/>
    </source>
</evidence>
<comment type="caution">
    <text evidence="2">The sequence shown here is derived from an EMBL/GenBank/DDBJ whole genome shotgun (WGS) entry which is preliminary data.</text>
</comment>
<evidence type="ECO:0000313" key="3">
    <source>
        <dbReference type="Proteomes" id="UP000789901"/>
    </source>
</evidence>
<gene>
    <name evidence="2" type="ORF">GMARGA_LOCUS28672</name>
</gene>
<evidence type="ECO:0000256" key="1">
    <source>
        <dbReference type="SAM" id="MobiDB-lite"/>
    </source>
</evidence>